<sequence>MGHEIFPELDTLNDEDEEELESRLAKGQFPMDNHLCSRITEKCWRQQYNSASEIIFDLSQIKTSS</sequence>
<reference evidence="1 2" key="1">
    <citation type="journal article" date="2016" name="BMC Genomics">
        <title>Comparative genomic and transcriptomic analyses of the Fuzhuan brick tea-fermentation fungus Aspergillus cristatus.</title>
        <authorList>
            <person name="Ge Y."/>
            <person name="Wang Y."/>
            <person name="Liu Y."/>
            <person name="Tan Y."/>
            <person name="Ren X."/>
            <person name="Zhang X."/>
            <person name="Hyde K.D."/>
            <person name="Liu Y."/>
            <person name="Liu Z."/>
        </authorList>
    </citation>
    <scope>NUCLEOTIDE SEQUENCE [LARGE SCALE GENOMIC DNA]</scope>
    <source>
        <strain evidence="1 2">GZAAS20.1005</strain>
    </source>
</reference>
<dbReference type="OrthoDB" id="1668230at2759"/>
<protein>
    <recommendedName>
        <fullName evidence="3">Serine-threonine/tyrosine-protein kinase catalytic domain-containing protein</fullName>
    </recommendedName>
</protein>
<dbReference type="EMBL" id="JXNT01000001">
    <property type="protein sequence ID" value="ODM23257.1"/>
    <property type="molecule type" value="Genomic_DNA"/>
</dbReference>
<accession>A0A1E3BQU0</accession>
<keyword evidence="2" id="KW-1185">Reference proteome</keyword>
<evidence type="ECO:0000313" key="2">
    <source>
        <dbReference type="Proteomes" id="UP000094569"/>
    </source>
</evidence>
<comment type="caution">
    <text evidence="1">The sequence shown here is derived from an EMBL/GenBank/DDBJ whole genome shotgun (WGS) entry which is preliminary data.</text>
</comment>
<gene>
    <name evidence="1" type="ORF">SI65_00846</name>
</gene>
<name>A0A1E3BQU0_ASPCR</name>
<organism evidence="1 2">
    <name type="scientific">Aspergillus cristatus</name>
    <name type="common">Chinese Fuzhuan brick tea-fermentation fungus</name>
    <name type="synonym">Eurotium cristatum</name>
    <dbReference type="NCBI Taxonomy" id="573508"/>
    <lineage>
        <taxon>Eukaryota</taxon>
        <taxon>Fungi</taxon>
        <taxon>Dikarya</taxon>
        <taxon>Ascomycota</taxon>
        <taxon>Pezizomycotina</taxon>
        <taxon>Eurotiomycetes</taxon>
        <taxon>Eurotiomycetidae</taxon>
        <taxon>Eurotiales</taxon>
        <taxon>Aspergillaceae</taxon>
        <taxon>Aspergillus</taxon>
        <taxon>Aspergillus subgen. Aspergillus</taxon>
    </lineage>
</organism>
<dbReference type="Proteomes" id="UP000094569">
    <property type="component" value="Unassembled WGS sequence"/>
</dbReference>
<dbReference type="AlphaFoldDB" id="A0A1E3BQU0"/>
<evidence type="ECO:0008006" key="3">
    <source>
        <dbReference type="Google" id="ProtNLM"/>
    </source>
</evidence>
<dbReference type="STRING" id="573508.A0A1E3BQU0"/>
<dbReference type="VEuPathDB" id="FungiDB:SI65_00846"/>
<evidence type="ECO:0000313" key="1">
    <source>
        <dbReference type="EMBL" id="ODM23257.1"/>
    </source>
</evidence>
<proteinExistence type="predicted"/>